<dbReference type="Pfam" id="PF00561">
    <property type="entry name" value="Abhydrolase_1"/>
    <property type="match status" value="1"/>
</dbReference>
<dbReference type="InterPro" id="IPR010995">
    <property type="entry name" value="DNA_repair_Rad51/TF_NusA_a-hlx"/>
</dbReference>
<dbReference type="OrthoDB" id="202878at2157"/>
<keyword evidence="5" id="KW-0012">Acyltransferase</keyword>
<sequence length="543" mass="60036">MKNPYATALDFQRQAWEATANLADKSRIAPERTETIENVDVGSTPSEVVYGENKLELLHYEPKTDEQHDVPILVVYALINKPYILDLQPDRSVVQTLLEAGFDVYLIDWGEPSKLDRTLGLDDYVTRYIDNCADVVRERSDQDEINVLGYCMGGTMSAMYAALFPEKVKNLALMASGLCFAGEGGVLELWGAEEYYDPETVTETFDNVPAEFLDVGFALMDPVANNVTKYVRFYDNVEDEDFVENFARMERWLDEGIDVAGRAYEEFIRDIYQANKLHRNELHLNGERVDITNVEMPVLQIVAEYDHLIPPGASKPFNEEIPAEDTEILEFPTGHIGMSVSSRSHDELWPEVCDWFEARSNGAGVESEPETPEPDEPDAALAEDVAGDERGPDDLENGVDAESIAGSTGNLESASDADLEAETSEYVGDERSDEEIEARGESDVDDEPAEPGEMTVDEEVVEEVADDPDTVDGSGGDEESAIDAETDDLTDLDGVGRAYANVLSEAGVDTFDQLAEADTAELAAETGLSPSRVDDWIEQARER</sequence>
<comment type="pathway">
    <text evidence="1">Biopolymer metabolism; poly-(R)-3-hydroxybutanoate biosynthesis.</text>
</comment>
<dbReference type="PANTHER" id="PTHR36837">
    <property type="entry name" value="POLY(3-HYDROXYALKANOATE) POLYMERASE SUBUNIT PHAC"/>
    <property type="match status" value="1"/>
</dbReference>
<evidence type="ECO:0000256" key="6">
    <source>
        <dbReference type="ARBA" id="ARBA00033356"/>
    </source>
</evidence>
<dbReference type="Gene3D" id="3.40.50.1820">
    <property type="entry name" value="alpha/beta hydrolase"/>
    <property type="match status" value="1"/>
</dbReference>
<dbReference type="EMBL" id="REFZ01000017">
    <property type="protein sequence ID" value="RQG98150.1"/>
    <property type="molecule type" value="Genomic_DNA"/>
</dbReference>
<evidence type="ECO:0000259" key="8">
    <source>
        <dbReference type="Pfam" id="PF00561"/>
    </source>
</evidence>
<dbReference type="SUPFAM" id="SSF53474">
    <property type="entry name" value="alpha/beta-Hydrolases"/>
    <property type="match status" value="1"/>
</dbReference>
<dbReference type="AlphaFoldDB" id="A0A3N6MLH0"/>
<evidence type="ECO:0000256" key="7">
    <source>
        <dbReference type="SAM" id="MobiDB-lite"/>
    </source>
</evidence>
<gene>
    <name evidence="9" type="primary">phaC</name>
    <name evidence="9" type="ORF">EA472_18465</name>
</gene>
<dbReference type="SUPFAM" id="SSF47794">
    <property type="entry name" value="Rad51 N-terminal domain-like"/>
    <property type="match status" value="1"/>
</dbReference>
<dbReference type="InterPro" id="IPR000073">
    <property type="entry name" value="AB_hydrolase_1"/>
</dbReference>
<keyword evidence="10" id="KW-1185">Reference proteome</keyword>
<dbReference type="Gene3D" id="1.10.150.20">
    <property type="entry name" value="5' to 3' exonuclease, C-terminal subdomain"/>
    <property type="match status" value="1"/>
</dbReference>
<dbReference type="InterPro" id="IPR029058">
    <property type="entry name" value="AB_hydrolase_fold"/>
</dbReference>
<organism evidence="9 10">
    <name type="scientific">Natrarchaeobius chitinivorans</name>
    <dbReference type="NCBI Taxonomy" id="1679083"/>
    <lineage>
        <taxon>Archaea</taxon>
        <taxon>Methanobacteriati</taxon>
        <taxon>Methanobacteriota</taxon>
        <taxon>Stenosarchaea group</taxon>
        <taxon>Halobacteria</taxon>
        <taxon>Halobacteriales</taxon>
        <taxon>Natrialbaceae</taxon>
        <taxon>Natrarchaeobius</taxon>
    </lineage>
</organism>
<dbReference type="InterPro" id="IPR051321">
    <property type="entry name" value="PHA/PHB_synthase"/>
</dbReference>
<evidence type="ECO:0000256" key="3">
    <source>
        <dbReference type="ARBA" id="ARBA00022679"/>
    </source>
</evidence>
<reference evidence="9 10" key="1">
    <citation type="submission" date="2018-10" db="EMBL/GenBank/DDBJ databases">
        <title>Natrarchaeobius chitinivorans gen. nov., sp. nov., and Natrarchaeobius haloalkaliphilus sp. nov., alkaliphilic, chitin-utilizing haloarchaea from hypersaline alkaline lakes.</title>
        <authorList>
            <person name="Sorokin D.Y."/>
            <person name="Elcheninov A.G."/>
            <person name="Kostrikina N.A."/>
            <person name="Bale N.J."/>
            <person name="Sinninghe Damste J.S."/>
            <person name="Khijniak T.V."/>
            <person name="Kublanov I.V."/>
            <person name="Toshchakov S.V."/>
        </authorList>
    </citation>
    <scope>NUCLEOTIDE SEQUENCE [LARGE SCALE GENOMIC DNA]</scope>
    <source>
        <strain evidence="9 10">AArcht7</strain>
    </source>
</reference>
<dbReference type="GO" id="GO:0016746">
    <property type="term" value="F:acyltransferase activity"/>
    <property type="evidence" value="ECO:0007669"/>
    <property type="project" value="UniProtKB-KW"/>
</dbReference>
<comment type="caution">
    <text evidence="9">The sequence shown here is derived from an EMBL/GenBank/DDBJ whole genome shotgun (WGS) entry which is preliminary data.</text>
</comment>
<evidence type="ECO:0000256" key="1">
    <source>
        <dbReference type="ARBA" id="ARBA00004683"/>
    </source>
</evidence>
<dbReference type="UniPathway" id="UPA00917"/>
<feature type="domain" description="AB hydrolase-1" evidence="8">
    <location>
        <begin position="86"/>
        <end position="337"/>
    </location>
</feature>
<accession>A0A3N6MLH0</accession>
<feature type="region of interest" description="Disordered" evidence="7">
    <location>
        <begin position="387"/>
        <end position="489"/>
    </location>
</feature>
<name>A0A3N6MLH0_NATCH</name>
<keyword evidence="3" id="KW-0808">Transferase</keyword>
<dbReference type="Pfam" id="PF14520">
    <property type="entry name" value="HHH_5"/>
    <property type="match status" value="1"/>
</dbReference>
<dbReference type="NCBIfam" id="TIGR01836">
    <property type="entry name" value="PHA_synth_III_C"/>
    <property type="match status" value="1"/>
</dbReference>
<dbReference type="GO" id="GO:0000166">
    <property type="term" value="F:nucleotide binding"/>
    <property type="evidence" value="ECO:0007669"/>
    <property type="project" value="InterPro"/>
</dbReference>
<evidence type="ECO:0000256" key="4">
    <source>
        <dbReference type="ARBA" id="ARBA00022752"/>
    </source>
</evidence>
<feature type="compositionally biased region" description="Acidic residues" evidence="7">
    <location>
        <begin position="443"/>
        <end position="489"/>
    </location>
</feature>
<protein>
    <recommendedName>
        <fullName evidence="2">Poly(3-hydroxyalkanoate) polymerase subunit PhaC</fullName>
    </recommendedName>
    <alternativeName>
        <fullName evidence="6">PHB synthase subunit PhaC</fullName>
    </alternativeName>
</protein>
<proteinExistence type="predicted"/>
<evidence type="ECO:0000313" key="10">
    <source>
        <dbReference type="Proteomes" id="UP000281431"/>
    </source>
</evidence>
<keyword evidence="4" id="KW-0583">PHB biosynthesis</keyword>
<dbReference type="Proteomes" id="UP000281431">
    <property type="component" value="Unassembled WGS sequence"/>
</dbReference>
<evidence type="ECO:0000313" key="9">
    <source>
        <dbReference type="EMBL" id="RQG98150.1"/>
    </source>
</evidence>
<dbReference type="InterPro" id="IPR010125">
    <property type="entry name" value="PHA_synth_III_C"/>
</dbReference>
<dbReference type="GO" id="GO:0042619">
    <property type="term" value="P:poly-hydroxybutyrate biosynthetic process"/>
    <property type="evidence" value="ECO:0007669"/>
    <property type="project" value="UniProtKB-KW"/>
</dbReference>
<evidence type="ECO:0000256" key="2">
    <source>
        <dbReference type="ARBA" id="ARBA00019065"/>
    </source>
</evidence>
<evidence type="ECO:0000256" key="5">
    <source>
        <dbReference type="ARBA" id="ARBA00023315"/>
    </source>
</evidence>
<dbReference type="PANTHER" id="PTHR36837:SF2">
    <property type="entry name" value="POLY(3-HYDROXYALKANOATE) POLYMERASE SUBUNIT PHAC"/>
    <property type="match status" value="1"/>
</dbReference>